<protein>
    <submittedName>
        <fullName evidence="1">(northern house mosquito) hypothetical protein</fullName>
    </submittedName>
</protein>
<accession>A0A8D8DVG1</accession>
<organism evidence="1">
    <name type="scientific">Culex pipiens</name>
    <name type="common">House mosquito</name>
    <dbReference type="NCBI Taxonomy" id="7175"/>
    <lineage>
        <taxon>Eukaryota</taxon>
        <taxon>Metazoa</taxon>
        <taxon>Ecdysozoa</taxon>
        <taxon>Arthropoda</taxon>
        <taxon>Hexapoda</taxon>
        <taxon>Insecta</taxon>
        <taxon>Pterygota</taxon>
        <taxon>Neoptera</taxon>
        <taxon>Endopterygota</taxon>
        <taxon>Diptera</taxon>
        <taxon>Nematocera</taxon>
        <taxon>Culicoidea</taxon>
        <taxon>Culicidae</taxon>
        <taxon>Culicinae</taxon>
        <taxon>Culicini</taxon>
        <taxon>Culex</taxon>
        <taxon>Culex</taxon>
    </lineage>
</organism>
<dbReference type="EMBL" id="HBUE01179799">
    <property type="protein sequence ID" value="CAG6519669.1"/>
    <property type="molecule type" value="Transcribed_RNA"/>
</dbReference>
<proteinExistence type="predicted"/>
<evidence type="ECO:0000313" key="1">
    <source>
        <dbReference type="EMBL" id="CAG6519669.1"/>
    </source>
</evidence>
<name>A0A8D8DVG1_CULPI</name>
<reference evidence="1" key="1">
    <citation type="submission" date="2021-05" db="EMBL/GenBank/DDBJ databases">
        <authorList>
            <person name="Alioto T."/>
            <person name="Alioto T."/>
            <person name="Gomez Garrido J."/>
        </authorList>
    </citation>
    <scope>NUCLEOTIDE SEQUENCE</scope>
</reference>
<dbReference type="EMBL" id="HBUE01285396">
    <property type="protein sequence ID" value="CAG6571222.1"/>
    <property type="molecule type" value="Transcribed_RNA"/>
</dbReference>
<sequence length="108" mass="12886">MCQLISELAIGRQTLDPRQPHLHRFWPILAPCCREENPSLLVYYRRRREVAAQQNAQLVVGFRRWPRRRTQVTQQLVGRDLQAVHQNRHLAFVRNLGRLEELLQLLLE</sequence>
<dbReference type="AlphaFoldDB" id="A0A8D8DVG1"/>